<evidence type="ECO:0000256" key="5">
    <source>
        <dbReference type="SAM" id="Phobius"/>
    </source>
</evidence>
<keyword evidence="3 5" id="KW-1133">Transmembrane helix</keyword>
<evidence type="ECO:0000313" key="7">
    <source>
        <dbReference type="EMBL" id="KFX70939.1"/>
    </source>
</evidence>
<dbReference type="eggNOG" id="COG3000">
    <property type="taxonomic scope" value="Bacteria"/>
</dbReference>
<dbReference type="InterPro" id="IPR006694">
    <property type="entry name" value="Fatty_acid_hydroxylase"/>
</dbReference>
<organism evidence="7 8">
    <name type="scientific">Pseudomonas taeanensis MS-3</name>
    <dbReference type="NCBI Taxonomy" id="1395571"/>
    <lineage>
        <taxon>Bacteria</taxon>
        <taxon>Pseudomonadati</taxon>
        <taxon>Pseudomonadota</taxon>
        <taxon>Gammaproteobacteria</taxon>
        <taxon>Pseudomonadales</taxon>
        <taxon>Pseudomonadaceae</taxon>
        <taxon>Pseudomonas</taxon>
    </lineage>
</organism>
<accession>A0A0A1YQ95</accession>
<gene>
    <name evidence="7" type="ORF">TMS3_0103045</name>
</gene>
<keyword evidence="8" id="KW-1185">Reference proteome</keyword>
<evidence type="ECO:0000256" key="2">
    <source>
        <dbReference type="ARBA" id="ARBA00022692"/>
    </source>
</evidence>
<dbReference type="Proteomes" id="UP000030063">
    <property type="component" value="Unassembled WGS sequence"/>
</dbReference>
<feature type="transmembrane region" description="Helical" evidence="5">
    <location>
        <begin position="43"/>
        <end position="71"/>
    </location>
</feature>
<comment type="subcellular location">
    <subcellularLocation>
        <location evidence="1">Membrane</location>
    </subcellularLocation>
</comment>
<feature type="domain" description="Fatty acid hydroxylase" evidence="6">
    <location>
        <begin position="89"/>
        <end position="237"/>
    </location>
</feature>
<proteinExistence type="predicted"/>
<reference evidence="7 8" key="1">
    <citation type="journal article" date="2014" name="Genome Announc.">
        <title>Draft Genome Sequence of Petroleum Oil-Degrading Marine Bacterium Pseudomonas taeanensis Strain MS-3, Isolated from a Crude Oil-Contaminated Seashore.</title>
        <authorList>
            <person name="Lee S.Y."/>
            <person name="Kim S.H."/>
            <person name="Lee D.G."/>
            <person name="Shin S."/>
            <person name="Yun S.H."/>
            <person name="Choi C.W."/>
            <person name="Chung Y.H."/>
            <person name="Choi J.S."/>
            <person name="Kahng H.Y."/>
            <person name="Kim S.I."/>
        </authorList>
    </citation>
    <scope>NUCLEOTIDE SEQUENCE [LARGE SCALE GENOMIC DNA]</scope>
    <source>
        <strain evidence="7 8">MS-3</strain>
    </source>
</reference>
<dbReference type="OrthoDB" id="9770329at2"/>
<dbReference type="PANTHER" id="PTHR11863">
    <property type="entry name" value="STEROL DESATURASE"/>
    <property type="match status" value="1"/>
</dbReference>
<dbReference type="AlphaFoldDB" id="A0A0A1YQ95"/>
<dbReference type="EMBL" id="AWSQ01000001">
    <property type="protein sequence ID" value="KFX70939.1"/>
    <property type="molecule type" value="Genomic_DNA"/>
</dbReference>
<dbReference type="GO" id="GO:0005506">
    <property type="term" value="F:iron ion binding"/>
    <property type="evidence" value="ECO:0007669"/>
    <property type="project" value="InterPro"/>
</dbReference>
<dbReference type="RefSeq" id="WP_025163761.1">
    <property type="nucleotide sequence ID" value="NZ_AWSQ01000001.1"/>
</dbReference>
<evidence type="ECO:0000259" key="6">
    <source>
        <dbReference type="Pfam" id="PF04116"/>
    </source>
</evidence>
<comment type="caution">
    <text evidence="7">The sequence shown here is derived from an EMBL/GenBank/DDBJ whole genome shotgun (WGS) entry which is preliminary data.</text>
</comment>
<dbReference type="GO" id="GO:0008610">
    <property type="term" value="P:lipid biosynthetic process"/>
    <property type="evidence" value="ECO:0007669"/>
    <property type="project" value="InterPro"/>
</dbReference>
<evidence type="ECO:0000256" key="1">
    <source>
        <dbReference type="ARBA" id="ARBA00004370"/>
    </source>
</evidence>
<dbReference type="GO" id="GO:0016020">
    <property type="term" value="C:membrane"/>
    <property type="evidence" value="ECO:0007669"/>
    <property type="project" value="UniProtKB-SubCell"/>
</dbReference>
<feature type="transmembrane region" description="Helical" evidence="5">
    <location>
        <begin position="134"/>
        <end position="152"/>
    </location>
</feature>
<keyword evidence="2 5" id="KW-0812">Transmembrane</keyword>
<dbReference type="Pfam" id="PF04116">
    <property type="entry name" value="FA_hydroxylase"/>
    <property type="match status" value="1"/>
</dbReference>
<name>A0A0A1YQ95_9PSED</name>
<evidence type="ECO:0000256" key="3">
    <source>
        <dbReference type="ARBA" id="ARBA00022989"/>
    </source>
</evidence>
<evidence type="ECO:0000256" key="4">
    <source>
        <dbReference type="ARBA" id="ARBA00023136"/>
    </source>
</evidence>
<dbReference type="STRING" id="1395571.TMS3_0103045"/>
<dbReference type="GO" id="GO:0016491">
    <property type="term" value="F:oxidoreductase activity"/>
    <property type="evidence" value="ECO:0007669"/>
    <property type="project" value="InterPro"/>
</dbReference>
<evidence type="ECO:0000313" key="8">
    <source>
        <dbReference type="Proteomes" id="UP000030063"/>
    </source>
</evidence>
<keyword evidence="4 5" id="KW-0472">Membrane</keyword>
<sequence>MNPTTIANNPSLVVGAIFFGFILLELACGCFRQPKGQWRDVALEVFGSSLLLGLTFPLIFFLCNSLLAQWLPQARGVLSDLPWWAGVGLLLLCDDMTQYGWHRLAHRVPWLYALHRAHHSADYMSIRIVYRNNSFYYLLMPGLWLSATLVYLGLAEIYYGYLIVKMAVIFGAHSSVPWDDRLYRIRALRPLMWLLERTISTPATHSAHHGQNAADGVTHYKGNFGNLLFFWDVLFGTAKITRRRPQAFGVENLRPVSWQHELFWPLVRSRKPVKASGSRALSDGAGQ</sequence>
<feature type="transmembrane region" description="Helical" evidence="5">
    <location>
        <begin position="12"/>
        <end position="31"/>
    </location>
</feature>
<dbReference type="InterPro" id="IPR050307">
    <property type="entry name" value="Sterol_Desaturase_Related"/>
</dbReference>
<protein>
    <submittedName>
        <fullName evidence="7">Fatty acid hydroxylase</fullName>
    </submittedName>
</protein>